<dbReference type="Pfam" id="PF00186">
    <property type="entry name" value="DHFR_1"/>
    <property type="match status" value="1"/>
</dbReference>
<proteinExistence type="inferred from homology"/>
<dbReference type="PIRSF" id="PIRSF000194">
    <property type="entry name" value="DHFR"/>
    <property type="match status" value="1"/>
</dbReference>
<dbReference type="GO" id="GO:0004146">
    <property type="term" value="F:dihydrofolate reductase activity"/>
    <property type="evidence" value="ECO:0007669"/>
    <property type="project" value="UniProtKB-EC"/>
</dbReference>
<comment type="pathway">
    <text evidence="1 8">Cofactor biosynthesis; tetrahydrofolate biosynthesis; 5,6,7,8-tetrahydrofolate from 7,8-dihydrofolate: step 1/1.</text>
</comment>
<dbReference type="InterPro" id="IPR024072">
    <property type="entry name" value="DHFR-like_dom_sf"/>
</dbReference>
<dbReference type="EC" id="1.5.1.3" evidence="3 8"/>
<evidence type="ECO:0000256" key="2">
    <source>
        <dbReference type="ARBA" id="ARBA00009539"/>
    </source>
</evidence>
<dbReference type="GO" id="GO:0005829">
    <property type="term" value="C:cytosol"/>
    <property type="evidence" value="ECO:0007669"/>
    <property type="project" value="TreeGrafter"/>
</dbReference>
<keyword evidence="5 8" id="KW-0521">NADP</keyword>
<evidence type="ECO:0000259" key="9">
    <source>
        <dbReference type="PROSITE" id="PS51330"/>
    </source>
</evidence>
<evidence type="ECO:0000313" key="11">
    <source>
        <dbReference type="Proteomes" id="UP000253034"/>
    </source>
</evidence>
<evidence type="ECO:0000313" key="10">
    <source>
        <dbReference type="EMBL" id="RCX16912.1"/>
    </source>
</evidence>
<dbReference type="SUPFAM" id="SSF53597">
    <property type="entry name" value="Dihydrofolate reductase-like"/>
    <property type="match status" value="1"/>
</dbReference>
<dbReference type="FunFam" id="3.40.430.10:FF:000001">
    <property type="entry name" value="Dihydrofolate reductase"/>
    <property type="match status" value="1"/>
</dbReference>
<comment type="caution">
    <text evidence="10">The sequence shown here is derived from an EMBL/GenBank/DDBJ whole genome shotgun (WGS) entry which is preliminary data.</text>
</comment>
<dbReference type="GO" id="GO:0006730">
    <property type="term" value="P:one-carbon metabolic process"/>
    <property type="evidence" value="ECO:0007669"/>
    <property type="project" value="UniProtKB-KW"/>
</dbReference>
<dbReference type="OrthoDB" id="9804315at2"/>
<evidence type="ECO:0000256" key="8">
    <source>
        <dbReference type="PIRNR" id="PIRNR000194"/>
    </source>
</evidence>
<evidence type="ECO:0000256" key="5">
    <source>
        <dbReference type="ARBA" id="ARBA00022857"/>
    </source>
</evidence>
<dbReference type="InterPro" id="IPR001796">
    <property type="entry name" value="DHFR_dom"/>
</dbReference>
<dbReference type="Gene3D" id="3.40.430.10">
    <property type="entry name" value="Dihydrofolate Reductase, subunit A"/>
    <property type="match status" value="1"/>
</dbReference>
<dbReference type="GO" id="GO:0046654">
    <property type="term" value="P:tetrahydrofolate biosynthetic process"/>
    <property type="evidence" value="ECO:0007669"/>
    <property type="project" value="UniProtKB-UniPathway"/>
</dbReference>
<dbReference type="RefSeq" id="WP_114297637.1">
    <property type="nucleotide sequence ID" value="NZ_QPJT01000009.1"/>
</dbReference>
<dbReference type="AlphaFoldDB" id="A0A369B5W8"/>
<feature type="domain" description="DHFR" evidence="9">
    <location>
        <begin position="1"/>
        <end position="159"/>
    </location>
</feature>
<organism evidence="10 11">
    <name type="scientific">Anaerobacterium chartisolvens</name>
    <dbReference type="NCBI Taxonomy" id="1297424"/>
    <lineage>
        <taxon>Bacteria</taxon>
        <taxon>Bacillati</taxon>
        <taxon>Bacillota</taxon>
        <taxon>Clostridia</taxon>
        <taxon>Eubacteriales</taxon>
        <taxon>Oscillospiraceae</taxon>
        <taxon>Anaerobacterium</taxon>
    </lineage>
</organism>
<protein>
    <recommendedName>
        <fullName evidence="3 8">Dihydrofolate reductase</fullName>
        <ecNumber evidence="3 8">1.5.1.3</ecNumber>
    </recommendedName>
</protein>
<dbReference type="InterPro" id="IPR012259">
    <property type="entry name" value="DHFR"/>
</dbReference>
<sequence>MISLIAAIGANGIIGRENRLPWKLPADLAYFKKTTMGHAVIMGRKTFESIGRPLPGRKNIILTRNSNFSCEGCVVCANAGQALNIVEEGDEAFVIGGASLYRELLPYADKLYLTFIDHAFEGDAVFPDIDYARWRLIREEKGPENEANPYTYYFRVYNRDVV</sequence>
<evidence type="ECO:0000256" key="4">
    <source>
        <dbReference type="ARBA" id="ARBA00022563"/>
    </source>
</evidence>
<dbReference type="GO" id="GO:0046452">
    <property type="term" value="P:dihydrofolate metabolic process"/>
    <property type="evidence" value="ECO:0007669"/>
    <property type="project" value="TreeGrafter"/>
</dbReference>
<keyword evidence="4 8" id="KW-0554">One-carbon metabolism</keyword>
<evidence type="ECO:0000256" key="7">
    <source>
        <dbReference type="ARBA" id="ARBA00025067"/>
    </source>
</evidence>
<dbReference type="CDD" id="cd00209">
    <property type="entry name" value="DHFR"/>
    <property type="match status" value="1"/>
</dbReference>
<comment type="catalytic activity">
    <reaction evidence="8">
        <text>(6S)-5,6,7,8-tetrahydrofolate + NADP(+) = 7,8-dihydrofolate + NADPH + H(+)</text>
        <dbReference type="Rhea" id="RHEA:15009"/>
        <dbReference type="ChEBI" id="CHEBI:15378"/>
        <dbReference type="ChEBI" id="CHEBI:57451"/>
        <dbReference type="ChEBI" id="CHEBI:57453"/>
        <dbReference type="ChEBI" id="CHEBI:57783"/>
        <dbReference type="ChEBI" id="CHEBI:58349"/>
        <dbReference type="EC" id="1.5.1.3"/>
    </reaction>
</comment>
<evidence type="ECO:0000256" key="1">
    <source>
        <dbReference type="ARBA" id="ARBA00004903"/>
    </source>
</evidence>
<dbReference type="EMBL" id="QPJT01000009">
    <property type="protein sequence ID" value="RCX16912.1"/>
    <property type="molecule type" value="Genomic_DNA"/>
</dbReference>
<dbReference type="PRINTS" id="PR00070">
    <property type="entry name" value="DHFR"/>
</dbReference>
<dbReference type="PROSITE" id="PS51330">
    <property type="entry name" value="DHFR_2"/>
    <property type="match status" value="1"/>
</dbReference>
<evidence type="ECO:0000256" key="3">
    <source>
        <dbReference type="ARBA" id="ARBA00012856"/>
    </source>
</evidence>
<dbReference type="UniPathway" id="UPA00077">
    <property type="reaction ID" value="UER00158"/>
</dbReference>
<dbReference type="PANTHER" id="PTHR48069:SF3">
    <property type="entry name" value="DIHYDROFOLATE REDUCTASE"/>
    <property type="match status" value="1"/>
</dbReference>
<accession>A0A369B5W8</accession>
<dbReference type="Proteomes" id="UP000253034">
    <property type="component" value="Unassembled WGS sequence"/>
</dbReference>
<comment type="function">
    <text evidence="7 8">Key enzyme in folate metabolism. Catalyzes an essential reaction for de novo glycine and purine synthesis, and for DNA precursor synthesis.</text>
</comment>
<keyword evidence="6 8" id="KW-0560">Oxidoreductase</keyword>
<gene>
    <name evidence="10" type="ORF">DFR58_109139</name>
</gene>
<comment type="similarity">
    <text evidence="2 8">Belongs to the dihydrofolate reductase family.</text>
</comment>
<keyword evidence="11" id="KW-1185">Reference proteome</keyword>
<dbReference type="GO" id="GO:0070401">
    <property type="term" value="F:NADP+ binding"/>
    <property type="evidence" value="ECO:0007669"/>
    <property type="project" value="UniProtKB-ARBA"/>
</dbReference>
<name>A0A369B5W8_9FIRM</name>
<dbReference type="PANTHER" id="PTHR48069">
    <property type="entry name" value="DIHYDROFOLATE REDUCTASE"/>
    <property type="match status" value="1"/>
</dbReference>
<reference evidence="10 11" key="1">
    <citation type="submission" date="2018-07" db="EMBL/GenBank/DDBJ databases">
        <title>Genomic Encyclopedia of Type Strains, Phase IV (KMG-IV): sequencing the most valuable type-strain genomes for metagenomic binning, comparative biology and taxonomic classification.</title>
        <authorList>
            <person name="Goeker M."/>
        </authorList>
    </citation>
    <scope>NUCLEOTIDE SEQUENCE [LARGE SCALE GENOMIC DNA]</scope>
    <source>
        <strain evidence="10 11">DSM 27016</strain>
    </source>
</reference>
<dbReference type="GO" id="GO:0046655">
    <property type="term" value="P:folic acid metabolic process"/>
    <property type="evidence" value="ECO:0007669"/>
    <property type="project" value="TreeGrafter"/>
</dbReference>
<evidence type="ECO:0000256" key="6">
    <source>
        <dbReference type="ARBA" id="ARBA00023002"/>
    </source>
</evidence>